<feature type="signal peptide" evidence="2">
    <location>
        <begin position="1"/>
        <end position="21"/>
    </location>
</feature>
<dbReference type="RefSeq" id="WP_165052585.1">
    <property type="nucleotide sequence ID" value="NZ_JAALFE010000020.1"/>
</dbReference>
<feature type="domain" description="PepSY" evidence="3">
    <location>
        <begin position="8"/>
        <end position="85"/>
    </location>
</feature>
<dbReference type="AlphaFoldDB" id="A0A6M1U161"/>
<evidence type="ECO:0000256" key="1">
    <source>
        <dbReference type="SAM" id="MobiDB-lite"/>
    </source>
</evidence>
<proteinExistence type="predicted"/>
<keyword evidence="5" id="KW-1185">Reference proteome</keyword>
<gene>
    <name evidence="4" type="ORF">G5V65_17420</name>
</gene>
<dbReference type="Pfam" id="PF13670">
    <property type="entry name" value="PepSY_2"/>
    <property type="match status" value="1"/>
</dbReference>
<evidence type="ECO:0000313" key="5">
    <source>
        <dbReference type="Proteomes" id="UP000474758"/>
    </source>
</evidence>
<dbReference type="Proteomes" id="UP000474758">
    <property type="component" value="Unassembled WGS sequence"/>
</dbReference>
<dbReference type="EMBL" id="JAALFE010000020">
    <property type="protein sequence ID" value="NGQ92676.1"/>
    <property type="molecule type" value="Genomic_DNA"/>
</dbReference>
<name>A0A6M1U161_9RHOB</name>
<protein>
    <submittedName>
        <fullName evidence="4">PepSY domain-containing protein</fullName>
    </submittedName>
</protein>
<organism evidence="4 5">
    <name type="scientific">Paragemmobacter kunshanensis</name>
    <dbReference type="NCBI Taxonomy" id="2583234"/>
    <lineage>
        <taxon>Bacteria</taxon>
        <taxon>Pseudomonadati</taxon>
        <taxon>Pseudomonadota</taxon>
        <taxon>Alphaproteobacteria</taxon>
        <taxon>Rhodobacterales</taxon>
        <taxon>Paracoccaceae</taxon>
        <taxon>Paragemmobacter</taxon>
    </lineage>
</organism>
<feature type="chain" id="PRO_5027052805" evidence="2">
    <location>
        <begin position="22"/>
        <end position="106"/>
    </location>
</feature>
<dbReference type="InterPro" id="IPR025711">
    <property type="entry name" value="PepSY"/>
</dbReference>
<comment type="caution">
    <text evidence="4">The sequence shown here is derived from an EMBL/GenBank/DDBJ whole genome shotgun (WGS) entry which is preliminary data.</text>
</comment>
<feature type="region of interest" description="Disordered" evidence="1">
    <location>
        <begin position="86"/>
        <end position="106"/>
    </location>
</feature>
<evidence type="ECO:0000256" key="2">
    <source>
        <dbReference type="SAM" id="SignalP"/>
    </source>
</evidence>
<keyword evidence="2" id="KW-0732">Signal</keyword>
<feature type="compositionally biased region" description="Gly residues" evidence="1">
    <location>
        <begin position="96"/>
        <end position="106"/>
    </location>
</feature>
<reference evidence="4 5" key="1">
    <citation type="submission" date="2020-02" db="EMBL/GenBank/DDBJ databases">
        <title>Rhodobacter translucens sp. nov., a novel bacterium isolated from activated sludge.</title>
        <authorList>
            <person name="Liu J."/>
        </authorList>
    </citation>
    <scope>NUCLEOTIDE SEQUENCE [LARGE SCALE GENOMIC DNA]</scope>
    <source>
        <strain evidence="4 5">HX-7-19</strain>
    </source>
</reference>
<sequence>MIRLSTSLVIACLLATAPARADDDCAVPMADWQPRSAVAEFAAAQGWRVTRIRLDDGCYEVIGTDAAGRRIEAKLDPARLTVIEMEYEDHHEDDGAGGGSHDGNDD</sequence>
<accession>A0A6M1U161</accession>
<evidence type="ECO:0000259" key="3">
    <source>
        <dbReference type="Pfam" id="PF13670"/>
    </source>
</evidence>
<evidence type="ECO:0000313" key="4">
    <source>
        <dbReference type="EMBL" id="NGQ92676.1"/>
    </source>
</evidence>